<name>A0A0A2M9W5_9FLAO</name>
<dbReference type="Proteomes" id="UP000030121">
    <property type="component" value="Unassembled WGS sequence"/>
</dbReference>
<dbReference type="Gene3D" id="2.170.130.10">
    <property type="entry name" value="TonB-dependent receptor, plug domain"/>
    <property type="match status" value="1"/>
</dbReference>
<evidence type="ECO:0000259" key="10">
    <source>
        <dbReference type="Pfam" id="PF07715"/>
    </source>
</evidence>
<keyword evidence="11" id="KW-0675">Receptor</keyword>
<evidence type="ECO:0000256" key="4">
    <source>
        <dbReference type="ARBA" id="ARBA00022692"/>
    </source>
</evidence>
<dbReference type="GO" id="GO:0044718">
    <property type="term" value="P:siderophore transmembrane transport"/>
    <property type="evidence" value="ECO:0007669"/>
    <property type="project" value="TreeGrafter"/>
</dbReference>
<protein>
    <submittedName>
        <fullName evidence="11">TonB-dependent receptor</fullName>
    </submittedName>
</protein>
<dbReference type="PANTHER" id="PTHR30069:SF29">
    <property type="entry name" value="HEMOGLOBIN AND HEMOGLOBIN-HAPTOGLOBIN-BINDING PROTEIN 1-RELATED"/>
    <property type="match status" value="1"/>
</dbReference>
<dbReference type="CDD" id="cd01347">
    <property type="entry name" value="ligand_gated_channel"/>
    <property type="match status" value="1"/>
</dbReference>
<comment type="subcellular location">
    <subcellularLocation>
        <location evidence="1 8">Cell outer membrane</location>
        <topology evidence="1 8">Multi-pass membrane protein</topology>
    </subcellularLocation>
</comment>
<evidence type="ECO:0000256" key="3">
    <source>
        <dbReference type="ARBA" id="ARBA00022452"/>
    </source>
</evidence>
<dbReference type="Gene3D" id="2.40.170.20">
    <property type="entry name" value="TonB-dependent receptor, beta-barrel domain"/>
    <property type="match status" value="1"/>
</dbReference>
<dbReference type="PROSITE" id="PS52016">
    <property type="entry name" value="TONB_DEPENDENT_REC_3"/>
    <property type="match status" value="1"/>
</dbReference>
<keyword evidence="2 8" id="KW-0813">Transport</keyword>
<dbReference type="eggNOG" id="COG4206">
    <property type="taxonomic scope" value="Bacteria"/>
</dbReference>
<evidence type="ECO:0000256" key="2">
    <source>
        <dbReference type="ARBA" id="ARBA00022448"/>
    </source>
</evidence>
<evidence type="ECO:0000256" key="7">
    <source>
        <dbReference type="ARBA" id="ARBA00023237"/>
    </source>
</evidence>
<organism evidence="11 12">
    <name type="scientific">Flavobacterium suncheonense GH29-5 = DSM 17707</name>
    <dbReference type="NCBI Taxonomy" id="1121899"/>
    <lineage>
        <taxon>Bacteria</taxon>
        <taxon>Pseudomonadati</taxon>
        <taxon>Bacteroidota</taxon>
        <taxon>Flavobacteriia</taxon>
        <taxon>Flavobacteriales</taxon>
        <taxon>Flavobacteriaceae</taxon>
        <taxon>Flavobacterium</taxon>
    </lineage>
</organism>
<evidence type="ECO:0000256" key="9">
    <source>
        <dbReference type="SAM" id="SignalP"/>
    </source>
</evidence>
<dbReference type="GO" id="GO:0015344">
    <property type="term" value="F:siderophore uptake transmembrane transporter activity"/>
    <property type="evidence" value="ECO:0007669"/>
    <property type="project" value="TreeGrafter"/>
</dbReference>
<evidence type="ECO:0000256" key="8">
    <source>
        <dbReference type="PROSITE-ProRule" id="PRU01360"/>
    </source>
</evidence>
<feature type="signal peptide" evidence="9">
    <location>
        <begin position="1"/>
        <end position="21"/>
    </location>
</feature>
<keyword evidence="5 9" id="KW-0732">Signal</keyword>
<evidence type="ECO:0000313" key="11">
    <source>
        <dbReference type="EMBL" id="KGO89472.1"/>
    </source>
</evidence>
<evidence type="ECO:0000256" key="6">
    <source>
        <dbReference type="ARBA" id="ARBA00023136"/>
    </source>
</evidence>
<keyword evidence="12" id="KW-1185">Reference proteome</keyword>
<keyword evidence="4 8" id="KW-0812">Transmembrane</keyword>
<dbReference type="RefSeq" id="WP_026979270.1">
    <property type="nucleotide sequence ID" value="NZ_AUCZ01000003.1"/>
</dbReference>
<dbReference type="InterPro" id="IPR037066">
    <property type="entry name" value="Plug_dom_sf"/>
</dbReference>
<dbReference type="InterPro" id="IPR012910">
    <property type="entry name" value="Plug_dom"/>
</dbReference>
<dbReference type="EMBL" id="JRLW01000008">
    <property type="protein sequence ID" value="KGO89472.1"/>
    <property type="molecule type" value="Genomic_DNA"/>
</dbReference>
<dbReference type="SUPFAM" id="SSF56935">
    <property type="entry name" value="Porins"/>
    <property type="match status" value="1"/>
</dbReference>
<comment type="similarity">
    <text evidence="8">Belongs to the TonB-dependent receptor family.</text>
</comment>
<comment type="caution">
    <text evidence="11">The sequence shown here is derived from an EMBL/GenBank/DDBJ whole genome shotgun (WGS) entry which is preliminary data.</text>
</comment>
<dbReference type="Pfam" id="PF07715">
    <property type="entry name" value="Plug"/>
    <property type="match status" value="1"/>
</dbReference>
<gene>
    <name evidence="11" type="ORF">Q764_06775</name>
</gene>
<feature type="domain" description="TonB-dependent receptor plug" evidence="10">
    <location>
        <begin position="47"/>
        <end position="156"/>
    </location>
</feature>
<dbReference type="InterPro" id="IPR039426">
    <property type="entry name" value="TonB-dep_rcpt-like"/>
</dbReference>
<dbReference type="PANTHER" id="PTHR30069">
    <property type="entry name" value="TONB-DEPENDENT OUTER MEMBRANE RECEPTOR"/>
    <property type="match status" value="1"/>
</dbReference>
<keyword evidence="3 8" id="KW-1134">Transmembrane beta strand</keyword>
<reference evidence="11 12" key="1">
    <citation type="submission" date="2013-09" db="EMBL/GenBank/DDBJ databases">
        <authorList>
            <person name="Zeng Z."/>
            <person name="Chen C."/>
        </authorList>
    </citation>
    <scope>NUCLEOTIDE SEQUENCE [LARGE SCALE GENOMIC DNA]</scope>
    <source>
        <strain evidence="11 12">GH29-5</strain>
    </source>
</reference>
<accession>A0A0A2M9W5</accession>
<proteinExistence type="inferred from homology"/>
<keyword evidence="6 8" id="KW-0472">Membrane</keyword>
<dbReference type="OrthoDB" id="9758472at2"/>
<keyword evidence="7 8" id="KW-0998">Cell outer membrane</keyword>
<dbReference type="GO" id="GO:0009279">
    <property type="term" value="C:cell outer membrane"/>
    <property type="evidence" value="ECO:0007669"/>
    <property type="project" value="UniProtKB-SubCell"/>
</dbReference>
<evidence type="ECO:0000256" key="1">
    <source>
        <dbReference type="ARBA" id="ARBA00004571"/>
    </source>
</evidence>
<evidence type="ECO:0000313" key="12">
    <source>
        <dbReference type="Proteomes" id="UP000030121"/>
    </source>
</evidence>
<dbReference type="InterPro" id="IPR036942">
    <property type="entry name" value="Beta-barrel_TonB_sf"/>
</dbReference>
<dbReference type="AlphaFoldDB" id="A0A0A2M9W5"/>
<sequence length="650" mass="72256">MNRRCVRFGALALLWALGAVAQENDSIAKVKQLEEVVISDSKFALSKEKSGKVITVITKEDLEKKSGQSVATVLSSVAGVVVNGNESGTGKNLGYYMRGGRNGQTLVMIDGIPQVNASGINLEYDLRLLSVDQIERIEILKGASSTLYGSGAAAGVVNIILKKAANRQIAGNAYMSMGTQMTAQQVKYNPQEFNQGFSVNGTFEKFNYYASLNSTETKGISEAAMPQSETYEDDRFSRVNALVKLGFTPTKKLALDFFANYDRMKNDFDGTFDNFSSPDATENVSISEQFRFGFSPKYKYNKGEFVINSAFNTIQRDYNTFNNWTSAVEVSDYESKSVSVDAFNKYQILSQLFVVGGGQFQFHEMNSQTPYDVIMKETANFNIIDPYVTAVYTSDFGLNVNAGARLNVHSVYGNHVVYNINPSYNFSGLPLKVLASYSTAYITPSLYQLYSPYGNLNLTPEENATAEVGFETALLNQKLNVNVVGFHREEKNTIGFYTDTTTWQSYYVNVDGKYNTKGVETAVTYAVTDKLKLGANYTFTQTESVLSRLIPKHKGNANLDFQATSRLFLGLTYQYIGERNDAFFDGGTFATVPVLLKDYQLVNFTVKHELLKNRMTVFGSATNLFNEDFVETVGYSTRGRNFRIGVNILF</sequence>
<dbReference type="STRING" id="1121899.GCA_000430025_00477"/>
<feature type="chain" id="PRO_5001991102" evidence="9">
    <location>
        <begin position="22"/>
        <end position="650"/>
    </location>
</feature>
<evidence type="ECO:0000256" key="5">
    <source>
        <dbReference type="ARBA" id="ARBA00022729"/>
    </source>
</evidence>